<sequence>MILTTITKTTTTQALEGDDALKWRVEHSVSNKAVCYQAACKRVGVKIAKGELRLGTQSWFDTDQKYIRQGRHWGCVTKHQIESLKTLSGDNPDDVPGYAGLSPEQCLKKTERTPSGFRLRTPRRSPTI</sequence>
<name>A0A6G1IYG9_9PLEO</name>
<dbReference type="SMART" id="SM01336">
    <property type="entry name" value="zf-PARP"/>
    <property type="match status" value="1"/>
</dbReference>
<dbReference type="GO" id="GO:0003677">
    <property type="term" value="F:DNA binding"/>
    <property type="evidence" value="ECO:0007669"/>
    <property type="project" value="InterPro"/>
</dbReference>
<keyword evidence="4" id="KW-0862">Zinc</keyword>
<dbReference type="SUPFAM" id="SSF57716">
    <property type="entry name" value="Glucocorticoid receptor-like (DNA-binding domain)"/>
    <property type="match status" value="1"/>
</dbReference>
<evidence type="ECO:0000313" key="8">
    <source>
        <dbReference type="Proteomes" id="UP000799291"/>
    </source>
</evidence>
<dbReference type="EMBL" id="MU005585">
    <property type="protein sequence ID" value="KAF2682991.1"/>
    <property type="molecule type" value="Genomic_DNA"/>
</dbReference>
<dbReference type="InterPro" id="IPR036957">
    <property type="entry name" value="Znf_PARP_sf"/>
</dbReference>
<keyword evidence="8" id="KW-1185">Reference proteome</keyword>
<evidence type="ECO:0000256" key="2">
    <source>
        <dbReference type="ARBA" id="ARBA00022723"/>
    </source>
</evidence>
<dbReference type="InterPro" id="IPR001510">
    <property type="entry name" value="Znf_PARP"/>
</dbReference>
<comment type="subcellular location">
    <subcellularLocation>
        <location evidence="1">Nucleus</location>
    </subcellularLocation>
</comment>
<dbReference type="Pfam" id="PF00645">
    <property type="entry name" value="zf-PARP"/>
    <property type="match status" value="1"/>
</dbReference>
<evidence type="ECO:0000256" key="3">
    <source>
        <dbReference type="ARBA" id="ARBA00022771"/>
    </source>
</evidence>
<dbReference type="Gene3D" id="3.30.1740.10">
    <property type="entry name" value="Zinc finger, PARP-type"/>
    <property type="match status" value="1"/>
</dbReference>
<evidence type="ECO:0000256" key="4">
    <source>
        <dbReference type="ARBA" id="ARBA00022833"/>
    </source>
</evidence>
<keyword evidence="2" id="KW-0479">Metal-binding</keyword>
<dbReference type="AlphaFoldDB" id="A0A6G1IYG9"/>
<reference evidence="7" key="1">
    <citation type="journal article" date="2020" name="Stud. Mycol.">
        <title>101 Dothideomycetes genomes: a test case for predicting lifestyles and emergence of pathogens.</title>
        <authorList>
            <person name="Haridas S."/>
            <person name="Albert R."/>
            <person name="Binder M."/>
            <person name="Bloem J."/>
            <person name="Labutti K."/>
            <person name="Salamov A."/>
            <person name="Andreopoulos B."/>
            <person name="Baker S."/>
            <person name="Barry K."/>
            <person name="Bills G."/>
            <person name="Bluhm B."/>
            <person name="Cannon C."/>
            <person name="Castanera R."/>
            <person name="Culley D."/>
            <person name="Daum C."/>
            <person name="Ezra D."/>
            <person name="Gonzalez J."/>
            <person name="Henrissat B."/>
            <person name="Kuo A."/>
            <person name="Liang C."/>
            <person name="Lipzen A."/>
            <person name="Lutzoni F."/>
            <person name="Magnuson J."/>
            <person name="Mondo S."/>
            <person name="Nolan M."/>
            <person name="Ohm R."/>
            <person name="Pangilinan J."/>
            <person name="Park H.-J."/>
            <person name="Ramirez L."/>
            <person name="Alfaro M."/>
            <person name="Sun H."/>
            <person name="Tritt A."/>
            <person name="Yoshinaga Y."/>
            <person name="Zwiers L.-H."/>
            <person name="Turgeon B."/>
            <person name="Goodwin S."/>
            <person name="Spatafora J."/>
            <person name="Crous P."/>
            <person name="Grigoriev I."/>
        </authorList>
    </citation>
    <scope>NUCLEOTIDE SEQUENCE</scope>
    <source>
        <strain evidence="7">CBS 122367</strain>
    </source>
</reference>
<accession>A0A6G1IYG9</accession>
<protein>
    <recommendedName>
        <fullName evidence="6">PARP-type domain-containing protein</fullName>
    </recommendedName>
</protein>
<evidence type="ECO:0000313" key="7">
    <source>
        <dbReference type="EMBL" id="KAF2682991.1"/>
    </source>
</evidence>
<evidence type="ECO:0000259" key="6">
    <source>
        <dbReference type="SMART" id="SM01336"/>
    </source>
</evidence>
<evidence type="ECO:0000256" key="5">
    <source>
        <dbReference type="ARBA" id="ARBA00023242"/>
    </source>
</evidence>
<feature type="domain" description="PARP-type" evidence="6">
    <location>
        <begin position="26"/>
        <end position="114"/>
    </location>
</feature>
<dbReference type="OrthoDB" id="429950at2759"/>
<evidence type="ECO:0000256" key="1">
    <source>
        <dbReference type="ARBA" id="ARBA00004123"/>
    </source>
</evidence>
<organism evidence="7 8">
    <name type="scientific">Lentithecium fluviatile CBS 122367</name>
    <dbReference type="NCBI Taxonomy" id="1168545"/>
    <lineage>
        <taxon>Eukaryota</taxon>
        <taxon>Fungi</taxon>
        <taxon>Dikarya</taxon>
        <taxon>Ascomycota</taxon>
        <taxon>Pezizomycotina</taxon>
        <taxon>Dothideomycetes</taxon>
        <taxon>Pleosporomycetidae</taxon>
        <taxon>Pleosporales</taxon>
        <taxon>Massarineae</taxon>
        <taxon>Lentitheciaceae</taxon>
        <taxon>Lentithecium</taxon>
    </lineage>
</organism>
<dbReference type="Proteomes" id="UP000799291">
    <property type="component" value="Unassembled WGS sequence"/>
</dbReference>
<dbReference type="GO" id="GO:0005634">
    <property type="term" value="C:nucleus"/>
    <property type="evidence" value="ECO:0007669"/>
    <property type="project" value="UniProtKB-SubCell"/>
</dbReference>
<gene>
    <name evidence="7" type="ORF">K458DRAFT_390271</name>
</gene>
<keyword evidence="3" id="KW-0863">Zinc-finger</keyword>
<keyword evidence="5" id="KW-0539">Nucleus</keyword>
<dbReference type="GO" id="GO:0008270">
    <property type="term" value="F:zinc ion binding"/>
    <property type="evidence" value="ECO:0007669"/>
    <property type="project" value="UniProtKB-KW"/>
</dbReference>
<proteinExistence type="predicted"/>